<gene>
    <name evidence="1" type="ORF">DS843_28355</name>
</gene>
<reference evidence="1 2" key="1">
    <citation type="submission" date="2018-07" db="EMBL/GenBank/DDBJ databases">
        <title>Genome sequence of Azospirillum sp. ATCC 49961.</title>
        <authorList>
            <person name="Sant'Anna F.H."/>
            <person name="Baldani J.I."/>
            <person name="Zilli J.E."/>
            <person name="Reis V.M."/>
            <person name="Hartmann A."/>
            <person name="Cruz L."/>
            <person name="de Souza E.M."/>
            <person name="de Oliveira Pedrosa F."/>
            <person name="Passaglia L.M.P."/>
        </authorList>
    </citation>
    <scope>NUCLEOTIDE SEQUENCE [LARGE SCALE GENOMIC DNA]</scope>
    <source>
        <strain evidence="1 2">ATCC 49961</strain>
    </source>
</reference>
<dbReference type="EMBL" id="QOKW01000041">
    <property type="protein sequence ID" value="KAA0676120.1"/>
    <property type="molecule type" value="Genomic_DNA"/>
</dbReference>
<evidence type="ECO:0000313" key="1">
    <source>
        <dbReference type="EMBL" id="KAA0676120.1"/>
    </source>
</evidence>
<name>A0A9W7KNC7_9PROT</name>
<organism evidence="1 2">
    <name type="scientific">Roseomonas genomospecies 6</name>
    <dbReference type="NCBI Taxonomy" id="214106"/>
    <lineage>
        <taxon>Bacteria</taxon>
        <taxon>Pseudomonadati</taxon>
        <taxon>Pseudomonadota</taxon>
        <taxon>Alphaproteobacteria</taxon>
        <taxon>Acetobacterales</taxon>
        <taxon>Roseomonadaceae</taxon>
        <taxon>Roseomonas</taxon>
    </lineage>
</organism>
<comment type="caution">
    <text evidence="1">The sequence shown here is derived from an EMBL/GenBank/DDBJ whole genome shotgun (WGS) entry which is preliminary data.</text>
</comment>
<dbReference type="OrthoDB" id="8150723at2"/>
<keyword evidence="2" id="KW-1185">Reference proteome</keyword>
<evidence type="ECO:0000313" key="2">
    <source>
        <dbReference type="Proteomes" id="UP000480854"/>
    </source>
</evidence>
<protein>
    <submittedName>
        <fullName evidence="1">Transposase</fullName>
    </submittedName>
</protein>
<sequence>MERHELMALMAELSLAGMRAAYDEVMSDGLKRQHTVQQILGDLLAVERAEKQARSIRYQRKRCVTTHPT</sequence>
<dbReference type="AlphaFoldDB" id="A0A9W7KNC7"/>
<dbReference type="Proteomes" id="UP000480854">
    <property type="component" value="Unassembled WGS sequence"/>
</dbReference>
<accession>A0A9W7KNC7</accession>
<proteinExistence type="predicted"/>